<proteinExistence type="predicted"/>
<protein>
    <submittedName>
        <fullName evidence="2">Unannotated protein</fullName>
    </submittedName>
</protein>
<dbReference type="EMBL" id="CAFAZW010000002">
    <property type="protein sequence ID" value="CAB4839595.1"/>
    <property type="molecule type" value="Genomic_DNA"/>
</dbReference>
<dbReference type="AlphaFoldDB" id="A0A6J7B3D2"/>
<name>A0A6J7B3D2_9ZZZZ</name>
<sequence>MSKKDKLYEYLDEVIHAKIDGKAKGLLYFYATVYNWTKNRPSYWSERSICALTAMAPSTYQAKRKYLEDFGWIVVKKRGREVTCLVGVKVGKDDPDYENNCWAKWHPYTQRDDLETFWDEYEDSHSGTSINETNLSVTEGSEDDPDDIWEVFEGR</sequence>
<accession>A0A6J7B3D2</accession>
<feature type="region of interest" description="Disordered" evidence="1">
    <location>
        <begin position="124"/>
        <end position="147"/>
    </location>
</feature>
<gene>
    <name evidence="2" type="ORF">UFOPK3256_00128</name>
</gene>
<evidence type="ECO:0000256" key="1">
    <source>
        <dbReference type="SAM" id="MobiDB-lite"/>
    </source>
</evidence>
<feature type="compositionally biased region" description="Polar residues" evidence="1">
    <location>
        <begin position="126"/>
        <end position="139"/>
    </location>
</feature>
<organism evidence="2">
    <name type="scientific">freshwater metagenome</name>
    <dbReference type="NCBI Taxonomy" id="449393"/>
    <lineage>
        <taxon>unclassified sequences</taxon>
        <taxon>metagenomes</taxon>
        <taxon>ecological metagenomes</taxon>
    </lineage>
</organism>
<reference evidence="2" key="1">
    <citation type="submission" date="2020-05" db="EMBL/GenBank/DDBJ databases">
        <authorList>
            <person name="Chiriac C."/>
            <person name="Salcher M."/>
            <person name="Ghai R."/>
            <person name="Kavagutti S V."/>
        </authorList>
    </citation>
    <scope>NUCLEOTIDE SEQUENCE</scope>
</reference>
<evidence type="ECO:0000313" key="2">
    <source>
        <dbReference type="EMBL" id="CAB4839595.1"/>
    </source>
</evidence>